<dbReference type="InParanoid" id="B2W938"/>
<name>B2W938_PYRTR</name>
<proteinExistence type="predicted"/>
<gene>
    <name evidence="1" type="ORF">PTRG_06496</name>
</gene>
<evidence type="ECO:0000313" key="2">
    <source>
        <dbReference type="Proteomes" id="UP000001471"/>
    </source>
</evidence>
<protein>
    <submittedName>
        <fullName evidence="1">Uncharacterized protein</fullName>
    </submittedName>
</protein>
<dbReference type="OrthoDB" id="3692469at2759"/>
<accession>B2W938</accession>
<sequence length="160" mass="17726">MSTVGEGTSPSYRIASFLVSALTDTTIYIQNRYNEHMENARLRAIREAERAEELRRRPADYEEEEEPLDYFGAGFIGIVPGAAWKVNGNAAMEVDSAVNFSTFAFSIIGIDTGSSRAKGTRCVRMEWTITAQYMSIAPGYNNYRMSARDMQDAGGLAIAK</sequence>
<dbReference type="EMBL" id="DS231620">
    <property type="protein sequence ID" value="EDU49416.1"/>
    <property type="molecule type" value="Genomic_DNA"/>
</dbReference>
<dbReference type="Proteomes" id="UP000001471">
    <property type="component" value="Unassembled WGS sequence"/>
</dbReference>
<dbReference type="AlphaFoldDB" id="B2W938"/>
<reference evidence="2" key="1">
    <citation type="journal article" date="2013" name="G3 (Bethesda)">
        <title>Comparative genomics of a plant-pathogenic fungus, Pyrenophora tritici-repentis, reveals transduplication and the impact of repeat elements on pathogenicity and population divergence.</title>
        <authorList>
            <person name="Manning V.A."/>
            <person name="Pandelova I."/>
            <person name="Dhillon B."/>
            <person name="Wilhelm L.J."/>
            <person name="Goodwin S.B."/>
            <person name="Berlin A.M."/>
            <person name="Figueroa M."/>
            <person name="Freitag M."/>
            <person name="Hane J.K."/>
            <person name="Henrissat B."/>
            <person name="Holman W.H."/>
            <person name="Kodira C.D."/>
            <person name="Martin J."/>
            <person name="Oliver R.P."/>
            <person name="Robbertse B."/>
            <person name="Schackwitz W."/>
            <person name="Schwartz D.C."/>
            <person name="Spatafora J.W."/>
            <person name="Turgeon B.G."/>
            <person name="Yandava C."/>
            <person name="Young S."/>
            <person name="Zhou S."/>
            <person name="Zeng Q."/>
            <person name="Grigoriev I.V."/>
            <person name="Ma L.-J."/>
            <person name="Ciuffetti L.M."/>
        </authorList>
    </citation>
    <scope>NUCLEOTIDE SEQUENCE [LARGE SCALE GENOMIC DNA]</scope>
    <source>
        <strain evidence="2">Pt-1C-BFP</strain>
    </source>
</reference>
<organism evidence="1 2">
    <name type="scientific">Pyrenophora tritici-repentis (strain Pt-1C-BFP)</name>
    <name type="common">Wheat tan spot fungus</name>
    <name type="synonym">Drechslera tritici-repentis</name>
    <dbReference type="NCBI Taxonomy" id="426418"/>
    <lineage>
        <taxon>Eukaryota</taxon>
        <taxon>Fungi</taxon>
        <taxon>Dikarya</taxon>
        <taxon>Ascomycota</taxon>
        <taxon>Pezizomycotina</taxon>
        <taxon>Dothideomycetes</taxon>
        <taxon>Pleosporomycetidae</taxon>
        <taxon>Pleosporales</taxon>
        <taxon>Pleosporineae</taxon>
        <taxon>Pleosporaceae</taxon>
        <taxon>Pyrenophora</taxon>
    </lineage>
</organism>
<evidence type="ECO:0000313" key="1">
    <source>
        <dbReference type="EMBL" id="EDU49416.1"/>
    </source>
</evidence>
<dbReference type="HOGENOM" id="CLU_1653044_0_0_1"/>